<dbReference type="RefSeq" id="WP_345078267.1">
    <property type="nucleotide sequence ID" value="NZ_BAABFA010000005.1"/>
</dbReference>
<accession>A0ABP8N8K0</accession>
<organism evidence="1 2">
    <name type="scientific">Nemorincola caseinilytica</name>
    <dbReference type="NCBI Taxonomy" id="2054315"/>
    <lineage>
        <taxon>Bacteria</taxon>
        <taxon>Pseudomonadati</taxon>
        <taxon>Bacteroidota</taxon>
        <taxon>Chitinophagia</taxon>
        <taxon>Chitinophagales</taxon>
        <taxon>Chitinophagaceae</taxon>
        <taxon>Nemorincola</taxon>
    </lineage>
</organism>
<dbReference type="Proteomes" id="UP001500067">
    <property type="component" value="Unassembled WGS sequence"/>
</dbReference>
<evidence type="ECO:0000313" key="2">
    <source>
        <dbReference type="Proteomes" id="UP001500067"/>
    </source>
</evidence>
<comment type="caution">
    <text evidence="1">The sequence shown here is derived from an EMBL/GenBank/DDBJ whole genome shotgun (WGS) entry which is preliminary data.</text>
</comment>
<dbReference type="EMBL" id="BAABFA010000005">
    <property type="protein sequence ID" value="GAA4461320.1"/>
    <property type="molecule type" value="Genomic_DNA"/>
</dbReference>
<name>A0ABP8N8K0_9BACT</name>
<evidence type="ECO:0000313" key="1">
    <source>
        <dbReference type="EMBL" id="GAA4461320.1"/>
    </source>
</evidence>
<sequence length="299" mass="33623">MSPRSYICLLGILFICHTAYDAAAKNRKISLRKAIATRLVNVRAKARGGTGEKALILDVTSNSRDTLSINIEPALMFKPDDSTRQPLVTQGDEILVLNACEEKTIALDAYCGNSGAYCPKRGGRYTFSRQLDTTLVSVLRYAKSNDMPICLKQGAVWTFTNEHPLRSVYSPQYPVASENLIKYIAKKRKMDVPTYYSGYATDTSGQRPMVRRGEETLYVNMNWTAQQGSKKIYVSVYRADGTLHKRVENNIVSDKYGSAVVVRFDTRRDQAGKYIIRLHDDMNTTLQEKTVMLSMEPGM</sequence>
<proteinExistence type="predicted"/>
<protein>
    <submittedName>
        <fullName evidence="1">Uncharacterized protein</fullName>
    </submittedName>
</protein>
<gene>
    <name evidence="1" type="ORF">GCM10023093_05770</name>
</gene>
<reference evidence="2" key="1">
    <citation type="journal article" date="2019" name="Int. J. Syst. Evol. Microbiol.">
        <title>The Global Catalogue of Microorganisms (GCM) 10K type strain sequencing project: providing services to taxonomists for standard genome sequencing and annotation.</title>
        <authorList>
            <consortium name="The Broad Institute Genomics Platform"/>
            <consortium name="The Broad Institute Genome Sequencing Center for Infectious Disease"/>
            <person name="Wu L."/>
            <person name="Ma J."/>
        </authorList>
    </citation>
    <scope>NUCLEOTIDE SEQUENCE [LARGE SCALE GENOMIC DNA]</scope>
    <source>
        <strain evidence="2">JCM 32105</strain>
    </source>
</reference>
<keyword evidence="2" id="KW-1185">Reference proteome</keyword>